<keyword evidence="3" id="KW-1185">Reference proteome</keyword>
<feature type="compositionally biased region" description="Polar residues" evidence="1">
    <location>
        <begin position="169"/>
        <end position="180"/>
    </location>
</feature>
<dbReference type="EMBL" id="JAGFMF010011643">
    <property type="protein sequence ID" value="KAG8517824.1"/>
    <property type="molecule type" value="Genomic_DNA"/>
</dbReference>
<evidence type="ECO:0000256" key="1">
    <source>
        <dbReference type="SAM" id="MobiDB-lite"/>
    </source>
</evidence>
<sequence>GQELNGSLKKPVLPVPTVVKATATNPSISEELQKERPLCCWTLSPWFETRQPVSTAGAISCCLLRRPSGCNVVQCIHQHKMRHLGGECDQWHILGKCSQCFSPQNLHSTQHLMVSPVQGPAEAKELTLVPLNKQQQTTLKKKMLKDSDEEEGMDITERKRKFQQERETSPSGFQKGSSRISDSKARKASSKTLSEASSQYFLVAVMSEMKSGTALDSSPQKNLYLRTFELRKEHQEERNKDDQEIMNGLSHKEPLSSRNKYKKSKEY</sequence>
<evidence type="ECO:0000313" key="2">
    <source>
        <dbReference type="EMBL" id="KAG8517824.1"/>
    </source>
</evidence>
<organism evidence="2 3">
    <name type="scientific">Galemys pyrenaicus</name>
    <name type="common">Iberian desman</name>
    <name type="synonym">Pyrenean desman</name>
    <dbReference type="NCBI Taxonomy" id="202257"/>
    <lineage>
        <taxon>Eukaryota</taxon>
        <taxon>Metazoa</taxon>
        <taxon>Chordata</taxon>
        <taxon>Craniata</taxon>
        <taxon>Vertebrata</taxon>
        <taxon>Euteleostomi</taxon>
        <taxon>Mammalia</taxon>
        <taxon>Eutheria</taxon>
        <taxon>Laurasiatheria</taxon>
        <taxon>Eulipotyphla</taxon>
        <taxon>Talpidae</taxon>
        <taxon>Galemys</taxon>
    </lineage>
</organism>
<proteinExistence type="predicted"/>
<evidence type="ECO:0000313" key="3">
    <source>
        <dbReference type="Proteomes" id="UP000700334"/>
    </source>
</evidence>
<feature type="region of interest" description="Disordered" evidence="1">
    <location>
        <begin position="137"/>
        <end position="191"/>
    </location>
</feature>
<feature type="non-terminal residue" evidence="2">
    <location>
        <position position="1"/>
    </location>
</feature>
<feature type="compositionally biased region" description="Basic and acidic residues" evidence="1">
    <location>
        <begin position="233"/>
        <end position="243"/>
    </location>
</feature>
<comment type="caution">
    <text evidence="2">The sequence shown here is derived from an EMBL/GenBank/DDBJ whole genome shotgun (WGS) entry which is preliminary data.</text>
</comment>
<reference evidence="2" key="1">
    <citation type="journal article" date="2021" name="Evol. Appl.">
        <title>The genome of the Pyrenean desman and the effects of bottlenecks and inbreeding on the genomic landscape of an endangered species.</title>
        <authorList>
            <person name="Escoda L."/>
            <person name="Castresana J."/>
        </authorList>
    </citation>
    <scope>NUCLEOTIDE SEQUENCE</scope>
    <source>
        <strain evidence="2">IBE-C5619</strain>
    </source>
</reference>
<dbReference type="Proteomes" id="UP000700334">
    <property type="component" value="Unassembled WGS sequence"/>
</dbReference>
<dbReference type="AlphaFoldDB" id="A0A8J6DRB6"/>
<protein>
    <submittedName>
        <fullName evidence="2">Uncharacterized protein</fullName>
    </submittedName>
</protein>
<feature type="region of interest" description="Disordered" evidence="1">
    <location>
        <begin position="233"/>
        <end position="267"/>
    </location>
</feature>
<gene>
    <name evidence="2" type="ORF">J0S82_020485</name>
</gene>
<accession>A0A8J6DRB6</accession>
<name>A0A8J6DRB6_GALPY</name>